<dbReference type="Pfam" id="PF06169">
    <property type="entry name" value="DUF982"/>
    <property type="match status" value="1"/>
</dbReference>
<proteinExistence type="predicted"/>
<sequence length="88" mass="9500">MEYGDWSNPVIVDLDGIGRYAIITNALDAANCMSEEWPVYGGAAVSEAVLVCLDAILGKVSAEDSRDAFLEAAREAGLYVKSDSERFH</sequence>
<evidence type="ECO:0000313" key="2">
    <source>
        <dbReference type="Proteomes" id="UP000199205"/>
    </source>
</evidence>
<dbReference type="Gene3D" id="6.10.250.730">
    <property type="match status" value="1"/>
</dbReference>
<dbReference type="AlphaFoldDB" id="A0A1C3W6M8"/>
<name>A0A1C3W6M8_9HYPH</name>
<reference evidence="1 2" key="1">
    <citation type="submission" date="2016-08" db="EMBL/GenBank/DDBJ databases">
        <authorList>
            <person name="Seilhamer J.J."/>
        </authorList>
    </citation>
    <scope>NUCLEOTIDE SEQUENCE [LARGE SCALE GENOMIC DNA]</scope>
    <source>
        <strain evidence="1 2">P1-7</strain>
    </source>
</reference>
<evidence type="ECO:0008006" key="3">
    <source>
        <dbReference type="Google" id="ProtNLM"/>
    </source>
</evidence>
<organism evidence="1 2">
    <name type="scientific">Rhizobium lusitanum</name>
    <dbReference type="NCBI Taxonomy" id="293958"/>
    <lineage>
        <taxon>Bacteria</taxon>
        <taxon>Pseudomonadati</taxon>
        <taxon>Pseudomonadota</taxon>
        <taxon>Alphaproteobacteria</taxon>
        <taxon>Hyphomicrobiales</taxon>
        <taxon>Rhizobiaceae</taxon>
        <taxon>Rhizobium/Agrobacterium group</taxon>
        <taxon>Rhizobium</taxon>
    </lineage>
</organism>
<dbReference type="EMBL" id="FMAF01000008">
    <property type="protein sequence ID" value="SCB35732.1"/>
    <property type="molecule type" value="Genomic_DNA"/>
</dbReference>
<accession>A0A1C3W6M8</accession>
<gene>
    <name evidence="1" type="ORF">GA0061101_108280</name>
</gene>
<dbReference type="RefSeq" id="WP_167669573.1">
    <property type="nucleotide sequence ID" value="NZ_FMAF01000008.1"/>
</dbReference>
<protein>
    <recommendedName>
        <fullName evidence="3">DUF982 domain-containing protein</fullName>
    </recommendedName>
</protein>
<dbReference type="Proteomes" id="UP000199205">
    <property type="component" value="Unassembled WGS sequence"/>
</dbReference>
<evidence type="ECO:0000313" key="1">
    <source>
        <dbReference type="EMBL" id="SCB35732.1"/>
    </source>
</evidence>
<dbReference type="InterPro" id="IPR010385">
    <property type="entry name" value="DUF982"/>
</dbReference>